<feature type="compositionally biased region" description="Polar residues" evidence="1">
    <location>
        <begin position="168"/>
        <end position="179"/>
    </location>
</feature>
<accession>Q1K783</accession>
<evidence type="ECO:0000313" key="3">
    <source>
        <dbReference type="EMBL" id="EAA31840.1"/>
    </source>
</evidence>
<protein>
    <submittedName>
        <fullName evidence="3">Uncharacterized protein</fullName>
    </submittedName>
</protein>
<evidence type="ECO:0000256" key="1">
    <source>
        <dbReference type="SAM" id="MobiDB-lite"/>
    </source>
</evidence>
<keyword evidence="2" id="KW-0812">Transmembrane</keyword>
<organism evidence="3 4">
    <name type="scientific">Neurospora crassa (strain ATCC 24698 / 74-OR23-1A / CBS 708.71 / DSM 1257 / FGSC 987)</name>
    <dbReference type="NCBI Taxonomy" id="367110"/>
    <lineage>
        <taxon>Eukaryota</taxon>
        <taxon>Fungi</taxon>
        <taxon>Dikarya</taxon>
        <taxon>Ascomycota</taxon>
        <taxon>Pezizomycotina</taxon>
        <taxon>Sordariomycetes</taxon>
        <taxon>Sordariomycetidae</taxon>
        <taxon>Sordariales</taxon>
        <taxon>Sordariaceae</taxon>
        <taxon>Neurospora</taxon>
    </lineage>
</organism>
<dbReference type="GeneID" id="3877230"/>
<dbReference type="EMBL" id="CM002240">
    <property type="protein sequence ID" value="EAA31840.1"/>
    <property type="molecule type" value="Genomic_DNA"/>
</dbReference>
<evidence type="ECO:0000313" key="4">
    <source>
        <dbReference type="Proteomes" id="UP000001805"/>
    </source>
</evidence>
<gene>
    <name evidence="3" type="ORF">NCU04286</name>
</gene>
<dbReference type="KEGG" id="ncr:NCU04286"/>
<keyword evidence="2" id="KW-1133">Transmembrane helix</keyword>
<evidence type="ECO:0000256" key="2">
    <source>
        <dbReference type="SAM" id="Phobius"/>
    </source>
</evidence>
<reference evidence="3 4" key="1">
    <citation type="journal article" date="2003" name="Nature">
        <title>The genome sequence of the filamentous fungus Neurospora crassa.</title>
        <authorList>
            <person name="Galagan J.E."/>
            <person name="Calvo S.E."/>
            <person name="Borkovich K.A."/>
            <person name="Selker E.U."/>
            <person name="Read N.D."/>
            <person name="Jaffe D."/>
            <person name="FitzHugh W."/>
            <person name="Ma L.J."/>
            <person name="Smirnov S."/>
            <person name="Purcell S."/>
            <person name="Rehman B."/>
            <person name="Elkins T."/>
            <person name="Engels R."/>
            <person name="Wang S."/>
            <person name="Nielsen C.B."/>
            <person name="Butler J."/>
            <person name="Endrizzi M."/>
            <person name="Qui D."/>
            <person name="Ianakiev P."/>
            <person name="Bell-Pedersen D."/>
            <person name="Nelson M.A."/>
            <person name="Werner-Washburne M."/>
            <person name="Selitrennikoff C.P."/>
            <person name="Kinsey J.A."/>
            <person name="Braun E.L."/>
            <person name="Zelter A."/>
            <person name="Schulte U."/>
            <person name="Kothe G.O."/>
            <person name="Jedd G."/>
            <person name="Mewes W."/>
            <person name="Staben C."/>
            <person name="Marcotte E."/>
            <person name="Greenberg D."/>
            <person name="Roy A."/>
            <person name="Foley K."/>
            <person name="Naylor J."/>
            <person name="Stange-Thomann N."/>
            <person name="Barrett R."/>
            <person name="Gnerre S."/>
            <person name="Kamal M."/>
            <person name="Kamvysselis M."/>
            <person name="Mauceli E."/>
            <person name="Bielke C."/>
            <person name="Rudd S."/>
            <person name="Frishman D."/>
            <person name="Krystofova S."/>
            <person name="Rasmussen C."/>
            <person name="Metzenberg R.L."/>
            <person name="Perkins D.D."/>
            <person name="Kroken S."/>
            <person name="Cogoni C."/>
            <person name="Macino G."/>
            <person name="Catcheside D."/>
            <person name="Li W."/>
            <person name="Pratt R.J."/>
            <person name="Osmani S.A."/>
            <person name="DeSouza C.P."/>
            <person name="Glass L."/>
            <person name="Orbach M.J."/>
            <person name="Berglund J.A."/>
            <person name="Voelker R."/>
            <person name="Yarden O."/>
            <person name="Plamann M."/>
            <person name="Seiler S."/>
            <person name="Dunlap J."/>
            <person name="Radford A."/>
            <person name="Aramayo R."/>
            <person name="Natvig D.O."/>
            <person name="Alex L.A."/>
            <person name="Mannhaupt G."/>
            <person name="Ebbole D.J."/>
            <person name="Freitag M."/>
            <person name="Paulsen I."/>
            <person name="Sachs M.S."/>
            <person name="Lander E.S."/>
            <person name="Nusbaum C."/>
            <person name="Birren B."/>
        </authorList>
    </citation>
    <scope>NUCLEOTIDE SEQUENCE [LARGE SCALE GENOMIC DNA]</scope>
    <source>
        <strain evidence="4">ATCC 24698 / 74-OR23-1A / CBS 708.71 / DSM 1257 / FGSC 987</strain>
    </source>
</reference>
<dbReference type="VEuPathDB" id="FungiDB:NCU04286"/>
<sequence length="213" mass="23268">MSALDMATLEVAGVTMFIMALIVRFGVFSRSISQHPEMEWAEDRKIQASVLSKAPGFGAGEMVVLGGCPLHWSVCGVRTKHPELTLSPRMATTEQPQHHYREEGGSGEVWGWRKCDPEQLGSFDRGRPSCSTRVGKLGPSRFRFHSGNAQHPASEAVSPLSVSHGEASLNSTFSYNTSPPAGPTQRRSVPRPQAKAKQFNPRAVQTIGYQHQA</sequence>
<keyword evidence="4" id="KW-1185">Reference proteome</keyword>
<dbReference type="AlphaFoldDB" id="Q1K783"/>
<proteinExistence type="predicted"/>
<dbReference type="OrthoDB" id="10543835at2759"/>
<feature type="region of interest" description="Disordered" evidence="1">
    <location>
        <begin position="141"/>
        <end position="213"/>
    </location>
</feature>
<feature type="transmembrane region" description="Helical" evidence="2">
    <location>
        <begin position="6"/>
        <end position="27"/>
    </location>
</feature>
<dbReference type="RefSeq" id="XP_961076.1">
    <property type="nucleotide sequence ID" value="XM_955983.1"/>
</dbReference>
<dbReference type="PaxDb" id="5141-EFNCRP00000003967"/>
<dbReference type="HOGENOM" id="CLU_1294732_0_0_1"/>
<dbReference type="InParanoid" id="Q1K783"/>
<dbReference type="Proteomes" id="UP000001805">
    <property type="component" value="Chromosome 2, Linkage Group V"/>
</dbReference>
<keyword evidence="2" id="KW-0472">Membrane</keyword>
<name>Q1K783_NEUCR</name>